<sequence>MPLLRNQTFLQCSIEKAYHFDPNFHASTYFLLLKPSKQLPTYNTLDNDAAAVMRSKLQSVNALNVQVNSSESTILKLEYQGKLPIQSADCELAGQI</sequence>
<evidence type="ECO:0000313" key="2">
    <source>
        <dbReference type="Proteomes" id="UP000297280"/>
    </source>
</evidence>
<comment type="caution">
    <text evidence="1">The sequence shown here is derived from an EMBL/GenBank/DDBJ whole genome shotgun (WGS) entry which is preliminary data.</text>
</comment>
<gene>
    <name evidence="1" type="ORF">BPOR_1075g00010</name>
</gene>
<protein>
    <submittedName>
        <fullName evidence="1">Uncharacterized protein</fullName>
    </submittedName>
</protein>
<reference evidence="1 2" key="1">
    <citation type="submission" date="2017-12" db="EMBL/GenBank/DDBJ databases">
        <title>Comparative genomics of Botrytis spp.</title>
        <authorList>
            <person name="Valero-Jimenez C.A."/>
            <person name="Tapia P."/>
            <person name="Veloso J."/>
            <person name="Silva-Moreno E."/>
            <person name="Staats M."/>
            <person name="Valdes J.H."/>
            <person name="Van Kan J.A.L."/>
        </authorList>
    </citation>
    <scope>NUCLEOTIDE SEQUENCE [LARGE SCALE GENOMIC DNA]</scope>
    <source>
        <strain evidence="1 2">MUCL3349</strain>
    </source>
</reference>
<dbReference type="Proteomes" id="UP000297280">
    <property type="component" value="Unassembled WGS sequence"/>
</dbReference>
<keyword evidence="2" id="KW-1185">Reference proteome</keyword>
<proteinExistence type="predicted"/>
<dbReference type="AlphaFoldDB" id="A0A4Z1K670"/>
<organism evidence="1 2">
    <name type="scientific">Botrytis porri</name>
    <dbReference type="NCBI Taxonomy" id="87229"/>
    <lineage>
        <taxon>Eukaryota</taxon>
        <taxon>Fungi</taxon>
        <taxon>Dikarya</taxon>
        <taxon>Ascomycota</taxon>
        <taxon>Pezizomycotina</taxon>
        <taxon>Leotiomycetes</taxon>
        <taxon>Helotiales</taxon>
        <taxon>Sclerotiniaceae</taxon>
        <taxon>Botrytis</taxon>
    </lineage>
</organism>
<name>A0A4Z1K670_9HELO</name>
<dbReference type="EMBL" id="PQXO01001069">
    <property type="protein sequence ID" value="TGO81631.1"/>
    <property type="molecule type" value="Genomic_DNA"/>
</dbReference>
<evidence type="ECO:0000313" key="1">
    <source>
        <dbReference type="EMBL" id="TGO81631.1"/>
    </source>
</evidence>
<accession>A0A4Z1K670</accession>